<sequence>MIIGGGCRRTEPCPYPRTASDRTYSGRTDVRERARTGAGVRRMTSGCHPGGTHDAFNRA</sequence>
<evidence type="ECO:0000313" key="2">
    <source>
        <dbReference type="EMBL" id="EKX66427.1"/>
    </source>
</evidence>
<protein>
    <submittedName>
        <fullName evidence="2">Uncharacterized protein</fullName>
    </submittedName>
</protein>
<name>L1L0K6_9ACTN</name>
<accession>L1L0K6</accession>
<proteinExistence type="predicted"/>
<feature type="region of interest" description="Disordered" evidence="1">
    <location>
        <begin position="1"/>
        <end position="59"/>
    </location>
</feature>
<evidence type="ECO:0000313" key="3">
    <source>
        <dbReference type="Proteomes" id="UP000010411"/>
    </source>
</evidence>
<gene>
    <name evidence="2" type="ORF">STRIP9103_03704</name>
</gene>
<dbReference type="PATRIC" id="fig|698759.3.peg.2989"/>
<evidence type="ECO:0000256" key="1">
    <source>
        <dbReference type="SAM" id="MobiDB-lite"/>
    </source>
</evidence>
<dbReference type="EMBL" id="AEJC01000221">
    <property type="protein sequence ID" value="EKX66427.1"/>
    <property type="molecule type" value="Genomic_DNA"/>
</dbReference>
<keyword evidence="3" id="KW-1185">Reference proteome</keyword>
<organism evidence="2 3">
    <name type="scientific">Streptomyces ipomoeae 91-03</name>
    <dbReference type="NCBI Taxonomy" id="698759"/>
    <lineage>
        <taxon>Bacteria</taxon>
        <taxon>Bacillati</taxon>
        <taxon>Actinomycetota</taxon>
        <taxon>Actinomycetes</taxon>
        <taxon>Kitasatosporales</taxon>
        <taxon>Streptomycetaceae</taxon>
        <taxon>Streptomyces</taxon>
    </lineage>
</organism>
<comment type="caution">
    <text evidence="2">The sequence shown here is derived from an EMBL/GenBank/DDBJ whole genome shotgun (WGS) entry which is preliminary data.</text>
</comment>
<dbReference type="AlphaFoldDB" id="L1L0K6"/>
<dbReference type="Proteomes" id="UP000010411">
    <property type="component" value="Unassembled WGS sequence"/>
</dbReference>
<reference evidence="2 3" key="1">
    <citation type="submission" date="2012-11" db="EMBL/GenBank/DDBJ databases">
        <authorList>
            <person name="Huguet-Tapia J.C."/>
            <person name="Durkin A.S."/>
            <person name="Pettis G.S."/>
            <person name="Badger J.H."/>
        </authorList>
    </citation>
    <scope>NUCLEOTIDE SEQUENCE [LARGE SCALE GENOMIC DNA]</scope>
    <source>
        <strain evidence="2 3">91-03</strain>
    </source>
</reference>